<gene>
    <name evidence="2" type="ORF">BAG01nite_10980</name>
</gene>
<feature type="transmembrane region" description="Helical" evidence="1">
    <location>
        <begin position="12"/>
        <end position="33"/>
    </location>
</feature>
<evidence type="ECO:0000256" key="1">
    <source>
        <dbReference type="SAM" id="Phobius"/>
    </source>
</evidence>
<sequence length="76" mass="8566">MVNPNMMGRFRGILDPVSSLFQSLSLAFIAWTFPSMLRIEMLFGVVGGAMLLLGMLYLFTIPSFVQTKEEKYEVPS</sequence>
<evidence type="ECO:0000313" key="2">
    <source>
        <dbReference type="EMBL" id="GED24996.1"/>
    </source>
</evidence>
<dbReference type="EMBL" id="BJOD01000010">
    <property type="protein sequence ID" value="GED24996.1"/>
    <property type="molecule type" value="Genomic_DNA"/>
</dbReference>
<evidence type="ECO:0000313" key="3">
    <source>
        <dbReference type="Proteomes" id="UP000317180"/>
    </source>
</evidence>
<evidence type="ECO:0008006" key="4">
    <source>
        <dbReference type="Google" id="ProtNLM"/>
    </source>
</evidence>
<dbReference type="Proteomes" id="UP000317180">
    <property type="component" value="Unassembled WGS sequence"/>
</dbReference>
<comment type="caution">
    <text evidence="2">The sequence shown here is derived from an EMBL/GenBank/DDBJ whole genome shotgun (WGS) entry which is preliminary data.</text>
</comment>
<accession>A0ABQ0SMF3</accession>
<proteinExistence type="predicted"/>
<feature type="transmembrane region" description="Helical" evidence="1">
    <location>
        <begin position="39"/>
        <end position="59"/>
    </location>
</feature>
<keyword evidence="1" id="KW-1133">Transmembrane helix</keyword>
<organism evidence="2 3">
    <name type="scientific">Brevibacillus agri</name>
    <dbReference type="NCBI Taxonomy" id="51101"/>
    <lineage>
        <taxon>Bacteria</taxon>
        <taxon>Bacillati</taxon>
        <taxon>Bacillota</taxon>
        <taxon>Bacilli</taxon>
        <taxon>Bacillales</taxon>
        <taxon>Paenibacillaceae</taxon>
        <taxon>Brevibacillus</taxon>
    </lineage>
</organism>
<keyword evidence="1" id="KW-0812">Transmembrane</keyword>
<protein>
    <recommendedName>
        <fullName evidence="4">MFS transporter</fullName>
    </recommendedName>
</protein>
<name>A0ABQ0SMF3_9BACL</name>
<keyword evidence="3" id="KW-1185">Reference proteome</keyword>
<reference evidence="2 3" key="1">
    <citation type="submission" date="2019-06" db="EMBL/GenBank/DDBJ databases">
        <title>Whole genome shotgun sequence of Brevibacillus agri NBRC 15538.</title>
        <authorList>
            <person name="Hosoyama A."/>
            <person name="Uohara A."/>
            <person name="Ohji S."/>
            <person name="Ichikawa N."/>
        </authorList>
    </citation>
    <scope>NUCLEOTIDE SEQUENCE [LARGE SCALE GENOMIC DNA]</scope>
    <source>
        <strain evidence="2 3">NBRC 15538</strain>
    </source>
</reference>
<keyword evidence="1" id="KW-0472">Membrane</keyword>